<keyword evidence="1" id="KW-0472">Membrane</keyword>
<feature type="transmembrane region" description="Helical" evidence="1">
    <location>
        <begin position="20"/>
        <end position="38"/>
    </location>
</feature>
<keyword evidence="1" id="KW-1133">Transmembrane helix</keyword>
<feature type="transmembrane region" description="Helical" evidence="1">
    <location>
        <begin position="131"/>
        <end position="149"/>
    </location>
</feature>
<accession>A0A557QWP2</accession>
<keyword evidence="1" id="KW-0812">Transmembrane</keyword>
<dbReference type="Proteomes" id="UP000319502">
    <property type="component" value="Unassembled WGS sequence"/>
</dbReference>
<sequence length="315" mass="33183">MSATPPTAPTHPIIAFAREVLYVYGALLKVMVPALLIVKALDMAGGSEMLAWALSPVMSLVGLPDNLGLVWAATLLSNIYAGLVVFFALAADTPVTAAQATVLGAMMLVAHSLPVEGAVAKAAGVHWRATLAIRLVGAIVLGGLLNLIYQSTGWLAHPVDLPWQAPAAAPTLAGWAVDQAQTLLWILVIIATLMAVLRLLRILGIEKLIHALLVPALRVIGIRGEAANITVIGATLGLTFGAGLLLKEVRSGTLSRRDVFLTLSFLGLCHSLIEDTLLILLMGADLSGILWARLLFALVVIRLLSRLPLRHTASA</sequence>
<feature type="transmembrane region" description="Helical" evidence="1">
    <location>
        <begin position="182"/>
        <end position="200"/>
    </location>
</feature>
<proteinExistence type="predicted"/>
<dbReference type="OrthoDB" id="9797308at2"/>
<evidence type="ECO:0000313" key="3">
    <source>
        <dbReference type="Proteomes" id="UP000319502"/>
    </source>
</evidence>
<evidence type="ECO:0008006" key="4">
    <source>
        <dbReference type="Google" id="ProtNLM"/>
    </source>
</evidence>
<keyword evidence="3" id="KW-1185">Reference proteome</keyword>
<comment type="caution">
    <text evidence="2">The sequence shown here is derived from an EMBL/GenBank/DDBJ whole genome shotgun (WGS) entry which is preliminary data.</text>
</comment>
<dbReference type="RefSeq" id="WP_144309559.1">
    <property type="nucleotide sequence ID" value="NZ_VMNK01000007.1"/>
</dbReference>
<evidence type="ECO:0000313" key="2">
    <source>
        <dbReference type="EMBL" id="TVO57323.1"/>
    </source>
</evidence>
<dbReference type="EMBL" id="VMNK01000007">
    <property type="protein sequence ID" value="TVO57323.1"/>
    <property type="molecule type" value="Genomic_DNA"/>
</dbReference>
<feature type="transmembrane region" description="Helical" evidence="1">
    <location>
        <begin position="288"/>
        <end position="305"/>
    </location>
</feature>
<gene>
    <name evidence="2" type="ORF">FHP91_10590</name>
</gene>
<feature type="transmembrane region" description="Helical" evidence="1">
    <location>
        <begin position="229"/>
        <end position="247"/>
    </location>
</feature>
<protein>
    <recommendedName>
        <fullName evidence="4">Nucleoside recognition protein</fullName>
    </recommendedName>
</protein>
<evidence type="ECO:0000256" key="1">
    <source>
        <dbReference type="SAM" id="Phobius"/>
    </source>
</evidence>
<organism evidence="2 3">
    <name type="scientific">Denitromonas halophila</name>
    <dbReference type="NCBI Taxonomy" id="1629404"/>
    <lineage>
        <taxon>Bacteria</taxon>
        <taxon>Pseudomonadati</taxon>
        <taxon>Pseudomonadota</taxon>
        <taxon>Betaproteobacteria</taxon>
        <taxon>Rhodocyclales</taxon>
        <taxon>Zoogloeaceae</taxon>
        <taxon>Denitromonas</taxon>
    </lineage>
</organism>
<reference evidence="2 3" key="1">
    <citation type="submission" date="2019-07" db="EMBL/GenBank/DDBJ databases">
        <title>The pathways for chlorine oxyanion respiration interact through the shared metabolite chlorate.</title>
        <authorList>
            <person name="Barnum T.P."/>
            <person name="Cheng Y."/>
            <person name="Hill K.A."/>
            <person name="Lucas L.N."/>
            <person name="Carlson H.K."/>
            <person name="Coates J.D."/>
        </authorList>
    </citation>
    <scope>NUCLEOTIDE SEQUENCE [LARGE SCALE GENOMIC DNA]</scope>
    <source>
        <strain evidence="2 3">SFB-3</strain>
    </source>
</reference>
<name>A0A557QWP2_9RHOO</name>
<dbReference type="AlphaFoldDB" id="A0A557QWP2"/>